<keyword evidence="3 9" id="KW-1003">Cell membrane</keyword>
<dbReference type="InterPro" id="IPR023693">
    <property type="entry name" value="ABC_transptr_BtuD"/>
</dbReference>
<keyword evidence="5 9" id="KW-0547">Nucleotide-binding</keyword>
<dbReference type="InterPro" id="IPR003439">
    <property type="entry name" value="ABC_transporter-like_ATP-bd"/>
</dbReference>
<dbReference type="GO" id="GO:0005524">
    <property type="term" value="F:ATP binding"/>
    <property type="evidence" value="ECO:0007669"/>
    <property type="project" value="UniProtKB-KW"/>
</dbReference>
<sequence>MLLQCEDVAVAQRLAPFTASVDKGELIHLLGPNGAGKSALLAALAGLLPAEGRIVFNGTPLSAWNGYALARHRAYLAQQQRPPGSMPVWHYLKQHQLVDEGDRILITLCETFQLADKLARSLNRLSGGEWQRVRLVAVLCQTAQPEGQLLLLDEPLTGLDLAQQAAFDRCVAARVAEGLTIIMSGHDINHSLHHARRIWLLQEGVLVRQGATEEVLRPETLSAVYHVPFRKIDVEGQSLLTTLF</sequence>
<dbReference type="PANTHER" id="PTHR42734">
    <property type="entry name" value="METAL TRANSPORT SYSTEM ATP-BINDING PROTEIN TM_0124-RELATED"/>
    <property type="match status" value="1"/>
</dbReference>
<evidence type="ECO:0000313" key="12">
    <source>
        <dbReference type="Proteomes" id="UP001565243"/>
    </source>
</evidence>
<accession>A0ABV4EA01</accession>
<keyword evidence="7 9" id="KW-1278">Translocase</keyword>
<dbReference type="InterPro" id="IPR027417">
    <property type="entry name" value="P-loop_NTPase"/>
</dbReference>
<keyword evidence="12" id="KW-1185">Reference proteome</keyword>
<protein>
    <recommendedName>
        <fullName evidence="9">Vitamin B12 import ATP-binding protein BtuD</fullName>
        <ecNumber evidence="9">7.6.2.8</ecNumber>
    </recommendedName>
    <alternativeName>
        <fullName evidence="9">Vitamin B12-transporting ATPase</fullName>
    </alternativeName>
</protein>
<comment type="similarity">
    <text evidence="1">Belongs to the ABC transporter superfamily. Drug exporter-2 (TC 3.A.1.117) family.</text>
</comment>
<feature type="binding site" evidence="9">
    <location>
        <begin position="31"/>
        <end position="38"/>
    </location>
    <ligand>
        <name>ATP</name>
        <dbReference type="ChEBI" id="CHEBI:30616"/>
    </ligand>
</feature>
<evidence type="ECO:0000256" key="7">
    <source>
        <dbReference type="ARBA" id="ARBA00022967"/>
    </source>
</evidence>
<evidence type="ECO:0000256" key="9">
    <source>
        <dbReference type="HAMAP-Rule" id="MF_01005"/>
    </source>
</evidence>
<dbReference type="RefSeq" id="WP_253454458.1">
    <property type="nucleotide sequence ID" value="NZ_JBGFFX010000009.1"/>
</dbReference>
<dbReference type="InterPro" id="IPR017871">
    <property type="entry name" value="ABC_transporter-like_CS"/>
</dbReference>
<evidence type="ECO:0000256" key="5">
    <source>
        <dbReference type="ARBA" id="ARBA00022741"/>
    </source>
</evidence>
<evidence type="ECO:0000256" key="1">
    <source>
        <dbReference type="ARBA" id="ARBA00006526"/>
    </source>
</evidence>
<dbReference type="Proteomes" id="UP001565243">
    <property type="component" value="Unassembled WGS sequence"/>
</dbReference>
<dbReference type="SUPFAM" id="SSF52540">
    <property type="entry name" value="P-loop containing nucleoside triphosphate hydrolases"/>
    <property type="match status" value="1"/>
</dbReference>
<dbReference type="InterPro" id="IPR050153">
    <property type="entry name" value="Metal_Ion_Import_ABC"/>
</dbReference>
<keyword evidence="6 9" id="KW-0067">ATP-binding</keyword>
<dbReference type="SMART" id="SM00382">
    <property type="entry name" value="AAA"/>
    <property type="match status" value="1"/>
</dbReference>
<evidence type="ECO:0000256" key="8">
    <source>
        <dbReference type="ARBA" id="ARBA00023136"/>
    </source>
</evidence>
<evidence type="ECO:0000259" key="10">
    <source>
        <dbReference type="PROSITE" id="PS50893"/>
    </source>
</evidence>
<evidence type="ECO:0000256" key="2">
    <source>
        <dbReference type="ARBA" id="ARBA00022448"/>
    </source>
</evidence>
<evidence type="ECO:0000256" key="6">
    <source>
        <dbReference type="ARBA" id="ARBA00022840"/>
    </source>
</evidence>
<dbReference type="Gene3D" id="3.40.50.300">
    <property type="entry name" value="P-loop containing nucleotide triphosphate hydrolases"/>
    <property type="match status" value="1"/>
</dbReference>
<dbReference type="HAMAP" id="MF_01005">
    <property type="entry name" value="BtuD"/>
    <property type="match status" value="1"/>
</dbReference>
<dbReference type="PROSITE" id="PS00211">
    <property type="entry name" value="ABC_TRANSPORTER_1"/>
    <property type="match status" value="1"/>
</dbReference>
<dbReference type="PROSITE" id="PS50893">
    <property type="entry name" value="ABC_TRANSPORTER_2"/>
    <property type="match status" value="1"/>
</dbReference>
<keyword evidence="4" id="KW-0997">Cell inner membrane</keyword>
<comment type="subcellular location">
    <subcellularLocation>
        <location evidence="9">Cell membrane</location>
        <topology evidence="9">Peripheral membrane protein</topology>
    </subcellularLocation>
</comment>
<comment type="catalytic activity">
    <reaction evidence="9">
        <text>an R-cob(III)alamin(out) + ATP + H2O = an R-cob(III)alamin(in) + ADP + phosphate + H(+)</text>
        <dbReference type="Rhea" id="RHEA:17873"/>
        <dbReference type="ChEBI" id="CHEBI:15377"/>
        <dbReference type="ChEBI" id="CHEBI:15378"/>
        <dbReference type="ChEBI" id="CHEBI:30616"/>
        <dbReference type="ChEBI" id="CHEBI:43474"/>
        <dbReference type="ChEBI" id="CHEBI:140785"/>
        <dbReference type="ChEBI" id="CHEBI:456216"/>
        <dbReference type="EC" id="7.6.2.8"/>
    </reaction>
</comment>
<dbReference type="Pfam" id="PF00005">
    <property type="entry name" value="ABC_tran"/>
    <property type="match status" value="1"/>
</dbReference>
<evidence type="ECO:0000256" key="3">
    <source>
        <dbReference type="ARBA" id="ARBA00022475"/>
    </source>
</evidence>
<keyword evidence="8 9" id="KW-0472">Membrane</keyword>
<gene>
    <name evidence="9 11" type="primary">btuD</name>
    <name evidence="11" type="ORF">AB6T85_15265</name>
</gene>
<evidence type="ECO:0000256" key="4">
    <source>
        <dbReference type="ARBA" id="ARBA00022519"/>
    </source>
</evidence>
<comment type="subunit">
    <text evidence="9">The complex is composed of two ATP-binding proteins (BtuD), two transmembrane proteins (BtuC) and a solute-binding protein (BtuF).</text>
</comment>
<evidence type="ECO:0000313" key="11">
    <source>
        <dbReference type="EMBL" id="MEY8771757.1"/>
    </source>
</evidence>
<dbReference type="PANTHER" id="PTHR42734:SF18">
    <property type="entry name" value="VITAMIN B12 IMPORT ATP-BINDING PROTEIN BTUD"/>
    <property type="match status" value="1"/>
</dbReference>
<reference evidence="11 12" key="1">
    <citation type="submission" date="2024-07" db="EMBL/GenBank/DDBJ databases">
        <authorList>
            <person name="Hebao G."/>
        </authorList>
    </citation>
    <scope>NUCLEOTIDE SEQUENCE [LARGE SCALE GENOMIC DNA]</scope>
    <source>
        <strain evidence="11 12">ACCC 02193</strain>
    </source>
</reference>
<proteinExistence type="inferred from homology"/>
<feature type="domain" description="ABC transporter" evidence="10">
    <location>
        <begin position="3"/>
        <end position="228"/>
    </location>
</feature>
<dbReference type="NCBIfam" id="NF002981">
    <property type="entry name" value="PRK03695.1"/>
    <property type="match status" value="1"/>
</dbReference>
<organism evidence="11 12">
    <name type="scientific">Erwinia aeris</name>
    <dbReference type="NCBI Taxonomy" id="3239803"/>
    <lineage>
        <taxon>Bacteria</taxon>
        <taxon>Pseudomonadati</taxon>
        <taxon>Pseudomonadota</taxon>
        <taxon>Gammaproteobacteria</taxon>
        <taxon>Enterobacterales</taxon>
        <taxon>Erwiniaceae</taxon>
        <taxon>Erwinia</taxon>
    </lineage>
</organism>
<dbReference type="EMBL" id="JBGFFX010000009">
    <property type="protein sequence ID" value="MEY8771757.1"/>
    <property type="molecule type" value="Genomic_DNA"/>
</dbReference>
<comment type="caution">
    <text evidence="11">The sequence shown here is derived from an EMBL/GenBank/DDBJ whole genome shotgun (WGS) entry which is preliminary data.</text>
</comment>
<keyword evidence="2 9" id="KW-0813">Transport</keyword>
<dbReference type="EC" id="7.6.2.8" evidence="9"/>
<dbReference type="InterPro" id="IPR003593">
    <property type="entry name" value="AAA+_ATPase"/>
</dbReference>
<comment type="similarity">
    <text evidence="9">Belongs to the ABC transporter superfamily. Vitamin B12 importer (TC 3.A.1.13.1) family.</text>
</comment>
<comment type="function">
    <text evidence="9">Part of the ABC transporter complex BtuCDF involved in vitamin B12 import. Responsible for energy coupling to the transport system.</text>
</comment>
<name>A0ABV4EA01_9GAMM</name>